<dbReference type="GO" id="GO:0004185">
    <property type="term" value="F:serine-type carboxypeptidase activity"/>
    <property type="evidence" value="ECO:0007669"/>
    <property type="project" value="InterPro"/>
</dbReference>
<dbReference type="GO" id="GO:0000270">
    <property type="term" value="P:peptidoglycan metabolic process"/>
    <property type="evidence" value="ECO:0007669"/>
    <property type="project" value="TreeGrafter"/>
</dbReference>
<feature type="signal peptide" evidence="4">
    <location>
        <begin position="1"/>
        <end position="19"/>
    </location>
</feature>
<sequence length="449" mass="48083">MLKIKPLIASLSVMLLAMGAGCTGNSEKNTSAPEASPVKKETQEVKSESPAAQASKLVTEPPSNPDPAMQQKTQQYVKQLAAKGFTAKGQGIWIQSGNTLLANHQGTVPLPAASLTKVATSLAALSTYDADRQFITEIGATGPIQNGVLQGDLVIQGAEDPFFVWEEAIALGNTLNQRGIKRVTGNLVIVGKFYMNYEQSALKSGNLLKQALNSRLWTAPVATQYQTLPPGTPRPQVKIDGSVQLSPITPSQVKPLVRHYSYPLTELLKKMNRYSNNKMAQMIADSVGGAKVVAEKAAKAAGVPQKEIQLINGSGLGEENKISPRAVIAMFLAIQQYLSTKNMTIADVFAVVGQDQGILEQRQIPPLSVVKSGSLNRVSALAGALPTQQQGIVWFAILNSGGDLERFRAEQEVLLKSFVQQWGGVSSSPAELTPLSESKIKTSRDEIVN</sequence>
<organism evidence="5 6">
    <name type="scientific">Microseira wollei NIES-4236</name>
    <dbReference type="NCBI Taxonomy" id="2530354"/>
    <lineage>
        <taxon>Bacteria</taxon>
        <taxon>Bacillati</taxon>
        <taxon>Cyanobacteriota</taxon>
        <taxon>Cyanophyceae</taxon>
        <taxon>Oscillatoriophycideae</taxon>
        <taxon>Aerosakkonematales</taxon>
        <taxon>Aerosakkonemataceae</taxon>
        <taxon>Microseira</taxon>
    </lineage>
</organism>
<name>A0AAV3X3H9_9CYAN</name>
<dbReference type="PANTHER" id="PTHR30023">
    <property type="entry name" value="D-ALANYL-D-ALANINE CARBOXYPEPTIDASE"/>
    <property type="match status" value="1"/>
</dbReference>
<keyword evidence="5" id="KW-0121">Carboxypeptidase</keyword>
<feature type="compositionally biased region" description="Basic and acidic residues" evidence="3">
    <location>
        <begin position="37"/>
        <end position="47"/>
    </location>
</feature>
<dbReference type="Proteomes" id="UP001050975">
    <property type="component" value="Unassembled WGS sequence"/>
</dbReference>
<dbReference type="Gene3D" id="3.40.710.10">
    <property type="entry name" value="DD-peptidase/beta-lactamase superfamily"/>
    <property type="match status" value="1"/>
</dbReference>
<dbReference type="PANTHER" id="PTHR30023:SF0">
    <property type="entry name" value="PENICILLIN-SENSITIVE CARBOXYPEPTIDASE A"/>
    <property type="match status" value="1"/>
</dbReference>
<dbReference type="Pfam" id="PF02113">
    <property type="entry name" value="Peptidase_S13"/>
    <property type="match status" value="2"/>
</dbReference>
<keyword evidence="6" id="KW-1185">Reference proteome</keyword>
<feature type="region of interest" description="Disordered" evidence="3">
    <location>
        <begin position="24"/>
        <end position="71"/>
    </location>
</feature>
<comment type="caution">
    <text evidence="5">The sequence shown here is derived from an EMBL/GenBank/DDBJ whole genome shotgun (WGS) entry which is preliminary data.</text>
</comment>
<evidence type="ECO:0000313" key="6">
    <source>
        <dbReference type="Proteomes" id="UP001050975"/>
    </source>
</evidence>
<dbReference type="InterPro" id="IPR012338">
    <property type="entry name" value="Beta-lactam/transpept-like"/>
</dbReference>
<keyword evidence="5" id="KW-0645">Protease</keyword>
<dbReference type="GO" id="GO:0006508">
    <property type="term" value="P:proteolysis"/>
    <property type="evidence" value="ECO:0007669"/>
    <property type="project" value="InterPro"/>
</dbReference>
<evidence type="ECO:0000313" key="5">
    <source>
        <dbReference type="EMBL" id="GET36573.1"/>
    </source>
</evidence>
<evidence type="ECO:0000256" key="2">
    <source>
        <dbReference type="ARBA" id="ARBA00022801"/>
    </source>
</evidence>
<dbReference type="InterPro" id="IPR000667">
    <property type="entry name" value="Peptidase_S13"/>
</dbReference>
<dbReference type="AlphaFoldDB" id="A0AAV3X3H9"/>
<accession>A0AAV3X3H9</accession>
<protein>
    <submittedName>
        <fullName evidence="5">Peptidase S13, D-Ala-D-Ala carboxypeptidase C</fullName>
    </submittedName>
</protein>
<gene>
    <name evidence="5" type="ORF">MiSe_13240</name>
</gene>
<comment type="similarity">
    <text evidence="1">Belongs to the peptidase S13 family.</text>
</comment>
<dbReference type="PRINTS" id="PR00922">
    <property type="entry name" value="DADACBPTASE3"/>
</dbReference>
<reference evidence="5" key="1">
    <citation type="submission" date="2019-10" db="EMBL/GenBank/DDBJ databases">
        <title>Draft genome sequece of Microseira wollei NIES-4236.</title>
        <authorList>
            <person name="Yamaguchi H."/>
            <person name="Suzuki S."/>
            <person name="Kawachi M."/>
        </authorList>
    </citation>
    <scope>NUCLEOTIDE SEQUENCE</scope>
    <source>
        <strain evidence="5">NIES-4236</strain>
    </source>
</reference>
<keyword evidence="2" id="KW-0378">Hydrolase</keyword>
<dbReference type="PROSITE" id="PS51257">
    <property type="entry name" value="PROKAR_LIPOPROTEIN"/>
    <property type="match status" value="1"/>
</dbReference>
<dbReference type="EMBL" id="BLAY01000014">
    <property type="protein sequence ID" value="GET36573.1"/>
    <property type="molecule type" value="Genomic_DNA"/>
</dbReference>
<feature type="compositionally biased region" description="Polar residues" evidence="3">
    <location>
        <begin position="24"/>
        <end position="33"/>
    </location>
</feature>
<proteinExistence type="inferred from homology"/>
<feature type="chain" id="PRO_5043909916" evidence="4">
    <location>
        <begin position="20"/>
        <end position="449"/>
    </location>
</feature>
<dbReference type="Gene3D" id="3.50.80.20">
    <property type="entry name" value="D-Ala-D-Ala carboxypeptidase C, peptidase S13"/>
    <property type="match status" value="1"/>
</dbReference>
<dbReference type="SUPFAM" id="SSF56601">
    <property type="entry name" value="beta-lactamase/transpeptidase-like"/>
    <property type="match status" value="1"/>
</dbReference>
<evidence type="ECO:0000256" key="3">
    <source>
        <dbReference type="SAM" id="MobiDB-lite"/>
    </source>
</evidence>
<keyword evidence="4" id="KW-0732">Signal</keyword>
<evidence type="ECO:0000256" key="4">
    <source>
        <dbReference type="SAM" id="SignalP"/>
    </source>
</evidence>
<evidence type="ECO:0000256" key="1">
    <source>
        <dbReference type="ARBA" id="ARBA00006096"/>
    </source>
</evidence>